<dbReference type="AlphaFoldDB" id="A7SPU9"/>
<feature type="transmembrane region" description="Helical" evidence="6">
    <location>
        <begin position="126"/>
        <end position="148"/>
    </location>
</feature>
<dbReference type="PANTHER" id="PTHR45698">
    <property type="entry name" value="TRACE AMINE-ASSOCIATED RECEPTOR 19N-RELATED"/>
    <property type="match status" value="1"/>
</dbReference>
<evidence type="ECO:0000256" key="5">
    <source>
        <dbReference type="RuleBase" id="RU000688"/>
    </source>
</evidence>
<gene>
    <name evidence="8" type="ORF">NEMVEDRAFT_v1g215585</name>
</gene>
<feature type="transmembrane region" description="Helical" evidence="6">
    <location>
        <begin position="45"/>
        <end position="65"/>
    </location>
</feature>
<evidence type="ECO:0000256" key="1">
    <source>
        <dbReference type="ARBA" id="ARBA00004370"/>
    </source>
</evidence>
<dbReference type="PANTHER" id="PTHR45698:SF1">
    <property type="entry name" value="TRACE AMINE-ASSOCIATED RECEPTOR 13C-LIKE"/>
    <property type="match status" value="1"/>
</dbReference>
<dbReference type="STRING" id="45351.A7SPU9"/>
<keyword evidence="3 6" id="KW-1133">Transmembrane helix</keyword>
<dbReference type="GO" id="GO:0016020">
    <property type="term" value="C:membrane"/>
    <property type="evidence" value="ECO:0007669"/>
    <property type="project" value="UniProtKB-SubCell"/>
</dbReference>
<keyword evidence="5" id="KW-0297">G-protein coupled receptor</keyword>
<dbReference type="eggNOG" id="KOG4219">
    <property type="taxonomic scope" value="Eukaryota"/>
</dbReference>
<feature type="transmembrane region" description="Helical" evidence="6">
    <location>
        <begin position="255"/>
        <end position="277"/>
    </location>
</feature>
<dbReference type="EMBL" id="DS469737">
    <property type="protein sequence ID" value="EDO34288.1"/>
    <property type="molecule type" value="Genomic_DNA"/>
</dbReference>
<evidence type="ECO:0000256" key="6">
    <source>
        <dbReference type="SAM" id="Phobius"/>
    </source>
</evidence>
<dbReference type="PhylomeDB" id="A7SPU9"/>
<dbReference type="SMART" id="SM01381">
    <property type="entry name" value="7TM_GPCR_Srsx"/>
    <property type="match status" value="1"/>
</dbReference>
<dbReference type="InterPro" id="IPR017452">
    <property type="entry name" value="GPCR_Rhodpsn_7TM"/>
</dbReference>
<feature type="transmembrane region" description="Helical" evidence="6">
    <location>
        <begin position="12"/>
        <end position="33"/>
    </location>
</feature>
<dbReference type="InterPro" id="IPR000276">
    <property type="entry name" value="GPCR_Rhodpsn"/>
</dbReference>
<dbReference type="CDD" id="cd00637">
    <property type="entry name" value="7tm_classA_rhodopsin-like"/>
    <property type="match status" value="1"/>
</dbReference>
<feature type="transmembrane region" description="Helical" evidence="6">
    <location>
        <begin position="168"/>
        <end position="187"/>
    </location>
</feature>
<dbReference type="GO" id="GO:0004930">
    <property type="term" value="F:G protein-coupled receptor activity"/>
    <property type="evidence" value="ECO:0007669"/>
    <property type="project" value="UniProtKB-KW"/>
</dbReference>
<dbReference type="OMA" id="IGFARAY"/>
<feature type="domain" description="G-protein coupled receptors family 1 profile" evidence="7">
    <location>
        <begin position="24"/>
        <end position="275"/>
    </location>
</feature>
<comment type="subcellular location">
    <subcellularLocation>
        <location evidence="1">Membrane</location>
    </subcellularLocation>
</comment>
<keyword evidence="2 5" id="KW-0812">Transmembrane</keyword>
<evidence type="ECO:0000256" key="4">
    <source>
        <dbReference type="ARBA" id="ARBA00023136"/>
    </source>
</evidence>
<dbReference type="Proteomes" id="UP000001593">
    <property type="component" value="Unassembled WGS sequence"/>
</dbReference>
<evidence type="ECO:0000313" key="9">
    <source>
        <dbReference type="Proteomes" id="UP000001593"/>
    </source>
</evidence>
<feature type="transmembrane region" description="Helical" evidence="6">
    <location>
        <begin position="85"/>
        <end position="105"/>
    </location>
</feature>
<feature type="transmembrane region" description="Helical" evidence="6">
    <location>
        <begin position="219"/>
        <end position="243"/>
    </location>
</feature>
<dbReference type="Pfam" id="PF00001">
    <property type="entry name" value="7tm_1"/>
    <property type="match status" value="1"/>
</dbReference>
<evidence type="ECO:0000256" key="3">
    <source>
        <dbReference type="ARBA" id="ARBA00022989"/>
    </source>
</evidence>
<keyword evidence="4 6" id="KW-0472">Membrane</keyword>
<accession>A7SPU9</accession>
<proteinExistence type="inferred from homology"/>
<dbReference type="Gene3D" id="1.20.1070.10">
    <property type="entry name" value="Rhodopsin 7-helix transmembrane proteins"/>
    <property type="match status" value="1"/>
</dbReference>
<keyword evidence="5" id="KW-0807">Transducer</keyword>
<organism evidence="8 9">
    <name type="scientific">Nematostella vectensis</name>
    <name type="common">Starlet sea anemone</name>
    <dbReference type="NCBI Taxonomy" id="45351"/>
    <lineage>
        <taxon>Eukaryota</taxon>
        <taxon>Metazoa</taxon>
        <taxon>Cnidaria</taxon>
        <taxon>Anthozoa</taxon>
        <taxon>Hexacorallia</taxon>
        <taxon>Actiniaria</taxon>
        <taxon>Edwardsiidae</taxon>
        <taxon>Nematostella</taxon>
    </lineage>
</organism>
<dbReference type="HOGENOM" id="CLU_009579_6_0_1"/>
<dbReference type="FunCoup" id="A7SPU9">
    <property type="interactions" value="207"/>
</dbReference>
<dbReference type="PROSITE" id="PS50262">
    <property type="entry name" value="G_PROTEIN_RECEP_F1_2"/>
    <property type="match status" value="1"/>
</dbReference>
<reference evidence="8 9" key="1">
    <citation type="journal article" date="2007" name="Science">
        <title>Sea anemone genome reveals ancestral eumetazoan gene repertoire and genomic organization.</title>
        <authorList>
            <person name="Putnam N.H."/>
            <person name="Srivastava M."/>
            <person name="Hellsten U."/>
            <person name="Dirks B."/>
            <person name="Chapman J."/>
            <person name="Salamov A."/>
            <person name="Terry A."/>
            <person name="Shapiro H."/>
            <person name="Lindquist E."/>
            <person name="Kapitonov V.V."/>
            <person name="Jurka J."/>
            <person name="Genikhovich G."/>
            <person name="Grigoriev I.V."/>
            <person name="Lucas S.M."/>
            <person name="Steele R.E."/>
            <person name="Finnerty J.R."/>
            <person name="Technau U."/>
            <person name="Martindale M.Q."/>
            <person name="Rokhsar D.S."/>
        </authorList>
    </citation>
    <scope>NUCLEOTIDE SEQUENCE [LARGE SCALE GENOMIC DNA]</scope>
    <source>
        <strain evidence="9">CH2 X CH6</strain>
    </source>
</reference>
<dbReference type="KEGG" id="nve:5505608"/>
<name>A7SPU9_NEMVE</name>
<dbReference type="OrthoDB" id="5963239at2759"/>
<comment type="similarity">
    <text evidence="5">Belongs to the G-protein coupled receptor 1 family.</text>
</comment>
<dbReference type="PRINTS" id="PR00237">
    <property type="entry name" value="GPCRRHODOPSN"/>
</dbReference>
<keyword evidence="5" id="KW-0675">Receptor</keyword>
<dbReference type="FunFam" id="1.20.1070.10:FF:000368">
    <property type="entry name" value="Predicted protein"/>
    <property type="match status" value="1"/>
</dbReference>
<dbReference type="SUPFAM" id="SSF81321">
    <property type="entry name" value="Family A G protein-coupled receptor-like"/>
    <property type="match status" value="1"/>
</dbReference>
<sequence>MLTSLEATALAVVFGVLVFVDLVGNSLVCYVILKNHHMRTPMNYLLANLAVADILVAVFLTPQYIFRRLFSHPAGVAGDFVCKFFTGGFLTWLGGAASAFTLVAISFERHYVVHHNRHITSRKLKAVIAASWVYALVVELPPVIAYQYNSIGDFCVEAWPSSTYPKVYTVITFLLDFGIPTALMTYFHARAVQTLRQQTKHVTNHNSQQFAALNAKKRVTIMVVIVTAIYSACWLPDVTSYLLAYYHPEFRYGSVLYHTAVVFVCVSSCVNPFVYSWQSGSFRRHLKKAIGWKQGSNQITTTTLQEVCNQSRSSAQGKSLGPANNESV</sequence>
<dbReference type="InParanoid" id="A7SPU9"/>
<protein>
    <recommendedName>
        <fullName evidence="7">G-protein coupled receptors family 1 profile domain-containing protein</fullName>
    </recommendedName>
</protein>
<evidence type="ECO:0000256" key="2">
    <source>
        <dbReference type="ARBA" id="ARBA00022692"/>
    </source>
</evidence>
<dbReference type="PROSITE" id="PS00237">
    <property type="entry name" value="G_PROTEIN_RECEP_F1_1"/>
    <property type="match status" value="1"/>
</dbReference>
<keyword evidence="9" id="KW-1185">Reference proteome</keyword>
<evidence type="ECO:0000313" key="8">
    <source>
        <dbReference type="EMBL" id="EDO34288.1"/>
    </source>
</evidence>
<evidence type="ECO:0000259" key="7">
    <source>
        <dbReference type="PROSITE" id="PS50262"/>
    </source>
</evidence>